<feature type="repeat" description="TPR" evidence="3">
    <location>
        <begin position="224"/>
        <end position="257"/>
    </location>
</feature>
<dbReference type="PANTHER" id="PTHR45586:SF1">
    <property type="entry name" value="LIPOPOLYSACCHARIDE ASSEMBLY PROTEIN B"/>
    <property type="match status" value="1"/>
</dbReference>
<evidence type="ECO:0000256" key="3">
    <source>
        <dbReference type="PROSITE-ProRule" id="PRU00339"/>
    </source>
</evidence>
<keyword evidence="2 3" id="KW-0802">TPR repeat</keyword>
<dbReference type="AlphaFoldDB" id="A0A0W0X429"/>
<dbReference type="Pfam" id="PF13181">
    <property type="entry name" value="TPR_8"/>
    <property type="match status" value="1"/>
</dbReference>
<sequence>MSNSFHIDGIKAFTENNYEKAIALFLQSIEQYPEEVESHFYLAKSYFYNDEKDQAIASIKKFIEVSNDKAKIANAYNLLGQCYEAKNSDAEALAYYEQAVKTDPSCAEAWNSRGLLCLKTAKEELEKEELEKDVEAIHRLFTEAKSFIDQALNICSSFPLFLQGIALWYEQYTDILEVCIENEIEARNAIKGHYIIAMDYYQKALSACREDDSALRNIIFVNLTECKAQYGHCFYRNKEYKAARKIYLETLERDPDHLGVITQIGMTYSKQECFPEARKYFFSILEKTLEEKEIADASLNIAYTYRLEKNLEEAEKALKRAEELAPDDTYVVAERKELMQAKSAAALISAPQILLANSNPVSQPNLNHESLNFQYN</sequence>
<accession>A0A0W0X429</accession>
<name>A0A0W0X429_9GAMM</name>
<dbReference type="OrthoDB" id="5632311at2"/>
<gene>
    <name evidence="4" type="ORF">Lnau_0109</name>
</gene>
<dbReference type="GO" id="GO:0032259">
    <property type="term" value="P:methylation"/>
    <property type="evidence" value="ECO:0007669"/>
    <property type="project" value="UniProtKB-KW"/>
</dbReference>
<dbReference type="SMART" id="SM00028">
    <property type="entry name" value="TPR"/>
    <property type="match status" value="6"/>
</dbReference>
<dbReference type="STRING" id="45070.Lnau_0109"/>
<protein>
    <submittedName>
        <fullName evidence="4">Methyltransferase</fullName>
    </submittedName>
</protein>
<dbReference type="PATRIC" id="fig|45070.6.peg.111"/>
<keyword evidence="4" id="KW-0808">Transferase</keyword>
<keyword evidence="5" id="KW-1185">Reference proteome</keyword>
<dbReference type="PANTHER" id="PTHR45586">
    <property type="entry name" value="TPR REPEAT-CONTAINING PROTEIN PA4667"/>
    <property type="match status" value="1"/>
</dbReference>
<dbReference type="InterPro" id="IPR019734">
    <property type="entry name" value="TPR_rpt"/>
</dbReference>
<dbReference type="Gene3D" id="1.25.40.10">
    <property type="entry name" value="Tetratricopeptide repeat domain"/>
    <property type="match status" value="2"/>
</dbReference>
<feature type="repeat" description="TPR" evidence="3">
    <location>
        <begin position="295"/>
        <end position="328"/>
    </location>
</feature>
<comment type="caution">
    <text evidence="4">The sequence shown here is derived from an EMBL/GenBank/DDBJ whole genome shotgun (WGS) entry which is preliminary data.</text>
</comment>
<proteinExistence type="predicted"/>
<dbReference type="GO" id="GO:0008168">
    <property type="term" value="F:methyltransferase activity"/>
    <property type="evidence" value="ECO:0007669"/>
    <property type="project" value="UniProtKB-KW"/>
</dbReference>
<dbReference type="EMBL" id="LNYO01000001">
    <property type="protein sequence ID" value="KTD39342.1"/>
    <property type="molecule type" value="Genomic_DNA"/>
</dbReference>
<evidence type="ECO:0000256" key="2">
    <source>
        <dbReference type="ARBA" id="ARBA00022803"/>
    </source>
</evidence>
<dbReference type="Proteomes" id="UP000054725">
    <property type="component" value="Unassembled WGS sequence"/>
</dbReference>
<evidence type="ECO:0000313" key="4">
    <source>
        <dbReference type="EMBL" id="KTD39342.1"/>
    </source>
</evidence>
<keyword evidence="4" id="KW-0489">Methyltransferase</keyword>
<reference evidence="4 5" key="1">
    <citation type="submission" date="2015-11" db="EMBL/GenBank/DDBJ databases">
        <title>Genomic analysis of 38 Legionella species identifies large and diverse effector repertoires.</title>
        <authorList>
            <person name="Burstein D."/>
            <person name="Amaro F."/>
            <person name="Zusman T."/>
            <person name="Lifshitz Z."/>
            <person name="Cohen O."/>
            <person name="Gilbert J.A."/>
            <person name="Pupko T."/>
            <person name="Shuman H.A."/>
            <person name="Segal G."/>
        </authorList>
    </citation>
    <scope>NUCLEOTIDE SEQUENCE [LARGE SCALE GENOMIC DNA]</scope>
    <source>
        <strain evidence="4 5">ATCC 49506</strain>
    </source>
</reference>
<evidence type="ECO:0000256" key="1">
    <source>
        <dbReference type="ARBA" id="ARBA00022737"/>
    </source>
</evidence>
<dbReference type="RefSeq" id="WP_058503198.1">
    <property type="nucleotide sequence ID" value="NZ_CAAAIF010000002.1"/>
</dbReference>
<dbReference type="PROSITE" id="PS50005">
    <property type="entry name" value="TPR"/>
    <property type="match status" value="3"/>
</dbReference>
<dbReference type="SUPFAM" id="SSF48452">
    <property type="entry name" value="TPR-like"/>
    <property type="match status" value="2"/>
</dbReference>
<feature type="repeat" description="TPR" evidence="3">
    <location>
        <begin position="73"/>
        <end position="106"/>
    </location>
</feature>
<evidence type="ECO:0000313" key="5">
    <source>
        <dbReference type="Proteomes" id="UP000054725"/>
    </source>
</evidence>
<dbReference type="Pfam" id="PF13432">
    <property type="entry name" value="TPR_16"/>
    <property type="match status" value="1"/>
</dbReference>
<dbReference type="InterPro" id="IPR011990">
    <property type="entry name" value="TPR-like_helical_dom_sf"/>
</dbReference>
<keyword evidence="1" id="KW-0677">Repeat</keyword>
<dbReference type="InterPro" id="IPR051012">
    <property type="entry name" value="CellSynth/LPSAsmb/PSIAsmb"/>
</dbReference>
<organism evidence="4 5">
    <name type="scientific">Legionella nautarum</name>
    <dbReference type="NCBI Taxonomy" id="45070"/>
    <lineage>
        <taxon>Bacteria</taxon>
        <taxon>Pseudomonadati</taxon>
        <taxon>Pseudomonadota</taxon>
        <taxon>Gammaproteobacteria</taxon>
        <taxon>Legionellales</taxon>
        <taxon>Legionellaceae</taxon>
        <taxon>Legionella</taxon>
    </lineage>
</organism>